<proteinExistence type="predicted"/>
<evidence type="ECO:0000313" key="2">
    <source>
        <dbReference type="EMBL" id="KAG6628301.1"/>
    </source>
</evidence>
<accession>A0A8T1NET6</accession>
<reference evidence="2" key="1">
    <citation type="submission" date="2020-12" db="EMBL/GenBank/DDBJ databases">
        <title>WGS assembly of Carya illinoinensis cv. Pawnee.</title>
        <authorList>
            <person name="Platts A."/>
            <person name="Shu S."/>
            <person name="Wright S."/>
            <person name="Barry K."/>
            <person name="Edger P."/>
            <person name="Pires J.C."/>
            <person name="Schmutz J."/>
        </authorList>
    </citation>
    <scope>NUCLEOTIDE SEQUENCE</scope>
    <source>
        <tissue evidence="2">Leaf</tissue>
    </source>
</reference>
<dbReference type="EMBL" id="CM031822">
    <property type="protein sequence ID" value="KAG6628301.1"/>
    <property type="molecule type" value="Genomic_DNA"/>
</dbReference>
<dbReference type="Proteomes" id="UP000811609">
    <property type="component" value="Chromosome 14"/>
</dbReference>
<organism evidence="2 3">
    <name type="scientific">Carya illinoinensis</name>
    <name type="common">Pecan</name>
    <dbReference type="NCBI Taxonomy" id="32201"/>
    <lineage>
        <taxon>Eukaryota</taxon>
        <taxon>Viridiplantae</taxon>
        <taxon>Streptophyta</taxon>
        <taxon>Embryophyta</taxon>
        <taxon>Tracheophyta</taxon>
        <taxon>Spermatophyta</taxon>
        <taxon>Magnoliopsida</taxon>
        <taxon>eudicotyledons</taxon>
        <taxon>Gunneridae</taxon>
        <taxon>Pentapetalae</taxon>
        <taxon>rosids</taxon>
        <taxon>fabids</taxon>
        <taxon>Fagales</taxon>
        <taxon>Juglandaceae</taxon>
        <taxon>Carya</taxon>
    </lineage>
</organism>
<sequence>MAKDGQQEESGKHPSQTAESTPRSAKKGNTVSVDEDHQIKRSCVHECLFNLFCCFLCVSSPDVKPK</sequence>
<name>A0A8T1NET6_CARIL</name>
<comment type="caution">
    <text evidence="2">The sequence shown here is derived from an EMBL/GenBank/DDBJ whole genome shotgun (WGS) entry which is preliminary data.</text>
</comment>
<dbReference type="AlphaFoldDB" id="A0A8T1NET6"/>
<feature type="region of interest" description="Disordered" evidence="1">
    <location>
        <begin position="1"/>
        <end position="32"/>
    </location>
</feature>
<feature type="compositionally biased region" description="Basic and acidic residues" evidence="1">
    <location>
        <begin position="1"/>
        <end position="12"/>
    </location>
</feature>
<protein>
    <submittedName>
        <fullName evidence="2">Uncharacterized protein</fullName>
    </submittedName>
</protein>
<evidence type="ECO:0000256" key="1">
    <source>
        <dbReference type="SAM" id="MobiDB-lite"/>
    </source>
</evidence>
<feature type="compositionally biased region" description="Polar residues" evidence="1">
    <location>
        <begin position="13"/>
        <end position="32"/>
    </location>
</feature>
<gene>
    <name evidence="2" type="ORF">CIPAW_14G005200</name>
</gene>
<keyword evidence="3" id="KW-1185">Reference proteome</keyword>
<evidence type="ECO:0000313" key="3">
    <source>
        <dbReference type="Proteomes" id="UP000811609"/>
    </source>
</evidence>